<dbReference type="Proteomes" id="UP000681720">
    <property type="component" value="Unassembled WGS sequence"/>
</dbReference>
<reference evidence="2" key="1">
    <citation type="submission" date="2021-02" db="EMBL/GenBank/DDBJ databases">
        <authorList>
            <person name="Nowell W R."/>
        </authorList>
    </citation>
    <scope>NUCLEOTIDE SEQUENCE</scope>
</reference>
<feature type="non-terminal residue" evidence="2">
    <location>
        <position position="1"/>
    </location>
</feature>
<proteinExistence type="predicted"/>
<feature type="compositionally biased region" description="Polar residues" evidence="1">
    <location>
        <begin position="39"/>
        <end position="54"/>
    </location>
</feature>
<dbReference type="AlphaFoldDB" id="A0A8S2VFJ3"/>
<feature type="region of interest" description="Disordered" evidence="1">
    <location>
        <begin position="1"/>
        <end position="79"/>
    </location>
</feature>
<dbReference type="EMBL" id="CAJOBJ010055947">
    <property type="protein sequence ID" value="CAF4396523.1"/>
    <property type="molecule type" value="Genomic_DNA"/>
</dbReference>
<comment type="caution">
    <text evidence="2">The sequence shown here is derived from an EMBL/GenBank/DDBJ whole genome shotgun (WGS) entry which is preliminary data.</text>
</comment>
<feature type="compositionally biased region" description="Basic and acidic residues" evidence="1">
    <location>
        <begin position="8"/>
        <end position="21"/>
    </location>
</feature>
<accession>A0A8S2VFJ3</accession>
<protein>
    <submittedName>
        <fullName evidence="2">Uncharacterized protein</fullName>
    </submittedName>
</protein>
<name>A0A8S2VFJ3_9BILA</name>
<organism evidence="2 3">
    <name type="scientific">Rotaria magnacalcarata</name>
    <dbReference type="NCBI Taxonomy" id="392030"/>
    <lineage>
        <taxon>Eukaryota</taxon>
        <taxon>Metazoa</taxon>
        <taxon>Spiralia</taxon>
        <taxon>Gnathifera</taxon>
        <taxon>Rotifera</taxon>
        <taxon>Eurotatoria</taxon>
        <taxon>Bdelloidea</taxon>
        <taxon>Philodinida</taxon>
        <taxon>Philodinidae</taxon>
        <taxon>Rotaria</taxon>
    </lineage>
</organism>
<gene>
    <name evidence="2" type="ORF">GIL414_LOCUS29959</name>
</gene>
<evidence type="ECO:0000313" key="2">
    <source>
        <dbReference type="EMBL" id="CAF4396523.1"/>
    </source>
</evidence>
<feature type="compositionally biased region" description="Polar residues" evidence="1">
    <location>
        <begin position="64"/>
        <end position="74"/>
    </location>
</feature>
<evidence type="ECO:0000313" key="3">
    <source>
        <dbReference type="Proteomes" id="UP000681720"/>
    </source>
</evidence>
<evidence type="ECO:0000256" key="1">
    <source>
        <dbReference type="SAM" id="MobiDB-lite"/>
    </source>
</evidence>
<sequence>MSIKTPFRKSDDPPDLPRKENSVPFSTERYKAPLPTPPNRNVNDDLSNASQRSVRNMMVPEPPSQSEHSSTLSATDDPRRDSFVANWQSSTFSLLKRNLKTNIGQPMAHSSVAQASYERGAQASVISVNQIEADKIETRNIIANYGVEPFEMLHLVDIWLQQLLDEFCEQRDHFKHKLKEKWLNQELTQLKYDNNDRVRKIHAAYVELEKGRDEVFSRESFNELHSYLRNADENATDEMKEKFNSLVENYF</sequence>